<dbReference type="InterPro" id="IPR001584">
    <property type="entry name" value="Integrase_cat-core"/>
</dbReference>
<keyword evidence="4" id="KW-0175">Coiled coil</keyword>
<evidence type="ECO:0000256" key="1">
    <source>
        <dbReference type="ARBA" id="ARBA00015683"/>
    </source>
</evidence>
<dbReference type="PANTHER" id="PTHR38681:SF1">
    <property type="entry name" value="RETROVIRUS-RELATED POL POLYPROTEIN FROM TRANSPOSON 412-LIKE PROTEIN"/>
    <property type="match status" value="1"/>
</dbReference>
<dbReference type="Proteomes" id="UP001235939">
    <property type="component" value="Chromosome 19"/>
</dbReference>
<evidence type="ECO:0000313" key="8">
    <source>
        <dbReference type="Proteomes" id="UP001235939"/>
    </source>
</evidence>
<proteinExistence type="predicted"/>
<dbReference type="Pfam" id="PF15390">
    <property type="entry name" value="WDCP"/>
    <property type="match status" value="1"/>
</dbReference>
<name>A0ABY6LHZ8_9ARAC</name>
<keyword evidence="2" id="KW-0853">WD repeat</keyword>
<organism evidence="7 8">
    <name type="scientific">Cordylochernes scorpioides</name>
    <dbReference type="NCBI Taxonomy" id="51811"/>
    <lineage>
        <taxon>Eukaryota</taxon>
        <taxon>Metazoa</taxon>
        <taxon>Ecdysozoa</taxon>
        <taxon>Arthropoda</taxon>
        <taxon>Chelicerata</taxon>
        <taxon>Arachnida</taxon>
        <taxon>Pseudoscorpiones</taxon>
        <taxon>Cheliferoidea</taxon>
        <taxon>Chernetidae</taxon>
        <taxon>Cordylochernes</taxon>
    </lineage>
</organism>
<dbReference type="InterPro" id="IPR028041">
    <property type="entry name" value="WDCP"/>
</dbReference>
<dbReference type="InterPro" id="IPR041588">
    <property type="entry name" value="Integrase_H2C2"/>
</dbReference>
<sequence>MVQMKPLRQVSYIPAFHPVHGLLWTDGSSVFHTPSYSLSGGQAMEDGTLHKRLGQFGQVHGISWSSDSKERPLYVSIISQAEPGSSPEMALWRVETFRPGIHLSQVGSQTLESPPLPHGAGCVWHPQEDRVCIIQKTAATVWAVCEKGRKMQTSWQVSSRERHNLDLWCSPITSSALHTFPRADIRHIAGCENVPADFLSRVEPISHHQPYDPKSLAEAQAVDQELQALLTSENRSSLQLEKVQIPETNISLYCDVSTAKPRPFVPAPCRRIIFSAYHNLSHPGVRATTRMVTAHYVWPAVKKDCALWTRACHCCQVSKTARHTRMPLQSFSPPDGRFSHVHIDLVGPLPPSENYRYIFTCVDRFTRWPEALPIQDITAKTVANAFLSVWIPRFGVPAKVTTDQGRQFESALFGELTRLLGINRIRTSPYHPAANGLVERFHRQLKDSLRCHDSTSWSLKLPLVLLGIPPTPSRNIFRGPPPSASSPTEPWLEDFKRAMASLKPAPSKPHGNRHVYVPKPLETCSHVYLRRDLILPPLAPPYDGPYEVLFRKPKIYKLKIKKRSAWVSIDRLKPAFTSEGPIHTVEYPDLPSAMRPVPHSDILPVPQPPENVIFSEDDSDRREQQSDDTNFEVGASSEPHLLTQGDLNDLVRDLDLSKKHLVMTMIQKSGVYSLILKN</sequence>
<protein>
    <recommendedName>
        <fullName evidence="1">WD repeat and coiled-coil-containing protein</fullName>
    </recommendedName>
</protein>
<evidence type="ECO:0000256" key="5">
    <source>
        <dbReference type="SAM" id="MobiDB-lite"/>
    </source>
</evidence>
<reference evidence="7 8" key="1">
    <citation type="submission" date="2022-01" db="EMBL/GenBank/DDBJ databases">
        <title>A chromosomal length assembly of Cordylochernes scorpioides.</title>
        <authorList>
            <person name="Zeh D."/>
            <person name="Zeh J."/>
        </authorList>
    </citation>
    <scope>NUCLEOTIDE SEQUENCE [LARGE SCALE GENOMIC DNA]</scope>
    <source>
        <strain evidence="7">IN4F17</strain>
        <tissue evidence="7">Whole Body</tissue>
    </source>
</reference>
<dbReference type="EMBL" id="CP092881">
    <property type="protein sequence ID" value="UYV80800.1"/>
    <property type="molecule type" value="Genomic_DNA"/>
</dbReference>
<feature type="domain" description="Integrase catalytic" evidence="6">
    <location>
        <begin position="329"/>
        <end position="495"/>
    </location>
</feature>
<dbReference type="Pfam" id="PF17921">
    <property type="entry name" value="Integrase_H2C2"/>
    <property type="match status" value="1"/>
</dbReference>
<dbReference type="Gene3D" id="3.30.420.10">
    <property type="entry name" value="Ribonuclease H-like superfamily/Ribonuclease H"/>
    <property type="match status" value="1"/>
</dbReference>
<evidence type="ECO:0000259" key="6">
    <source>
        <dbReference type="PROSITE" id="PS50994"/>
    </source>
</evidence>
<evidence type="ECO:0000256" key="4">
    <source>
        <dbReference type="ARBA" id="ARBA00023054"/>
    </source>
</evidence>
<dbReference type="Gene3D" id="1.10.340.70">
    <property type="match status" value="1"/>
</dbReference>
<dbReference type="PANTHER" id="PTHR38681">
    <property type="entry name" value="RETROVIRUS-RELATED POL POLYPROTEIN FROM TRANSPOSON 412-LIKE PROTEIN-RELATED"/>
    <property type="match status" value="1"/>
</dbReference>
<dbReference type="InterPro" id="IPR012337">
    <property type="entry name" value="RNaseH-like_sf"/>
</dbReference>
<evidence type="ECO:0000256" key="3">
    <source>
        <dbReference type="ARBA" id="ARBA00022737"/>
    </source>
</evidence>
<dbReference type="Pfam" id="PF00665">
    <property type="entry name" value="rve"/>
    <property type="match status" value="1"/>
</dbReference>
<dbReference type="PROSITE" id="PS50994">
    <property type="entry name" value="INTEGRASE"/>
    <property type="match status" value="1"/>
</dbReference>
<evidence type="ECO:0000256" key="2">
    <source>
        <dbReference type="ARBA" id="ARBA00022574"/>
    </source>
</evidence>
<keyword evidence="3" id="KW-0677">Repeat</keyword>
<dbReference type="InterPro" id="IPR036397">
    <property type="entry name" value="RNaseH_sf"/>
</dbReference>
<feature type="region of interest" description="Disordered" evidence="5">
    <location>
        <begin position="596"/>
        <end position="638"/>
    </location>
</feature>
<keyword evidence="8" id="KW-1185">Reference proteome</keyword>
<accession>A0ABY6LHZ8</accession>
<dbReference type="SUPFAM" id="SSF53098">
    <property type="entry name" value="Ribonuclease H-like"/>
    <property type="match status" value="1"/>
</dbReference>
<evidence type="ECO:0000313" key="7">
    <source>
        <dbReference type="EMBL" id="UYV80800.1"/>
    </source>
</evidence>
<gene>
    <name evidence="7" type="ORF">LAZ67_19001761</name>
</gene>